<dbReference type="AlphaFoldDB" id="A0A381N005"/>
<organism evidence="6">
    <name type="scientific">marine metagenome</name>
    <dbReference type="NCBI Taxonomy" id="408172"/>
    <lineage>
        <taxon>unclassified sequences</taxon>
        <taxon>metagenomes</taxon>
        <taxon>ecological metagenomes</taxon>
    </lineage>
</organism>
<dbReference type="SMART" id="SM00382">
    <property type="entry name" value="AAA"/>
    <property type="match status" value="1"/>
</dbReference>
<dbReference type="Gene3D" id="3.40.50.300">
    <property type="entry name" value="P-loop containing nucleotide triphosphate hydrolases"/>
    <property type="match status" value="1"/>
</dbReference>
<dbReference type="EMBL" id="UINC01000036">
    <property type="protein sequence ID" value="SUZ47819.1"/>
    <property type="molecule type" value="Genomic_DNA"/>
</dbReference>
<feature type="non-terminal residue" evidence="6">
    <location>
        <position position="1"/>
    </location>
</feature>
<proteinExistence type="inferred from homology"/>
<evidence type="ECO:0000256" key="2">
    <source>
        <dbReference type="ARBA" id="ARBA00022448"/>
    </source>
</evidence>
<dbReference type="PANTHER" id="PTHR43335">
    <property type="entry name" value="ABC TRANSPORTER, ATP-BINDING PROTEIN"/>
    <property type="match status" value="1"/>
</dbReference>
<dbReference type="InterPro" id="IPR027417">
    <property type="entry name" value="P-loop_NTPase"/>
</dbReference>
<evidence type="ECO:0000256" key="3">
    <source>
        <dbReference type="ARBA" id="ARBA00022741"/>
    </source>
</evidence>
<dbReference type="PROSITE" id="PS50893">
    <property type="entry name" value="ABC_TRANSPORTER_2"/>
    <property type="match status" value="1"/>
</dbReference>
<keyword evidence="3" id="KW-0547">Nucleotide-binding</keyword>
<gene>
    <name evidence="6" type="ORF">METZ01_LOCUS673</name>
</gene>
<protein>
    <recommendedName>
        <fullName evidence="5">ABC transporter domain-containing protein</fullName>
    </recommendedName>
</protein>
<keyword evidence="4" id="KW-0067">ATP-binding</keyword>
<keyword evidence="2" id="KW-0813">Transport</keyword>
<evidence type="ECO:0000256" key="4">
    <source>
        <dbReference type="ARBA" id="ARBA00022840"/>
    </source>
</evidence>
<evidence type="ECO:0000313" key="6">
    <source>
        <dbReference type="EMBL" id="SUZ47819.1"/>
    </source>
</evidence>
<comment type="similarity">
    <text evidence="1">Belongs to the ABC transporter superfamily.</text>
</comment>
<dbReference type="InterPro" id="IPR003593">
    <property type="entry name" value="AAA+_ATPase"/>
</dbReference>
<dbReference type="SUPFAM" id="SSF52540">
    <property type="entry name" value="P-loop containing nucleoside triphosphate hydrolases"/>
    <property type="match status" value="1"/>
</dbReference>
<sequence length="317" mass="34461">VFYSSQVGIPGMIRVENLVRCYGSTAAVNNVSFAIESAQVVGLLGHNGSGKTTIMKMLTGFLEPTAGRIEIGGMEIGADTRSIQALIGYLPENCPLWPDMRVVEFLDYQACLRRIPPADRDPAIEQALKRTGLEERATETIRVLSRGYRQRLGVAQAILHEPSIVILDEPTNGLDPTQILQMRSLIRDLAKQSTVLISTHVLQEVQAICERVLILRAGDLVLDATIADLAQGKRLLVTVNADVTDVLAGVRGVEAIKELSTTNNLFHYAIDLSHDCAPEIAAAVQAAGLNLHLLQPEQRNLESVFAAVNEPQTEQAP</sequence>
<evidence type="ECO:0000259" key="5">
    <source>
        <dbReference type="PROSITE" id="PS50893"/>
    </source>
</evidence>
<dbReference type="InterPro" id="IPR003439">
    <property type="entry name" value="ABC_transporter-like_ATP-bd"/>
</dbReference>
<evidence type="ECO:0000256" key="1">
    <source>
        <dbReference type="ARBA" id="ARBA00005417"/>
    </source>
</evidence>
<dbReference type="PANTHER" id="PTHR43335:SF4">
    <property type="entry name" value="ABC TRANSPORTER, ATP-BINDING PROTEIN"/>
    <property type="match status" value="1"/>
</dbReference>
<reference evidence="6" key="1">
    <citation type="submission" date="2018-05" db="EMBL/GenBank/DDBJ databases">
        <authorList>
            <person name="Lanie J.A."/>
            <person name="Ng W.-L."/>
            <person name="Kazmierczak K.M."/>
            <person name="Andrzejewski T.M."/>
            <person name="Davidsen T.M."/>
            <person name="Wayne K.J."/>
            <person name="Tettelin H."/>
            <person name="Glass J.I."/>
            <person name="Rusch D."/>
            <person name="Podicherti R."/>
            <person name="Tsui H.-C.T."/>
            <person name="Winkler M.E."/>
        </authorList>
    </citation>
    <scope>NUCLEOTIDE SEQUENCE</scope>
</reference>
<accession>A0A381N005</accession>
<feature type="domain" description="ABC transporter" evidence="5">
    <location>
        <begin position="13"/>
        <end position="242"/>
    </location>
</feature>
<dbReference type="GO" id="GO:0016887">
    <property type="term" value="F:ATP hydrolysis activity"/>
    <property type="evidence" value="ECO:0007669"/>
    <property type="project" value="InterPro"/>
</dbReference>
<name>A0A381N005_9ZZZZ</name>
<dbReference type="GO" id="GO:0005524">
    <property type="term" value="F:ATP binding"/>
    <property type="evidence" value="ECO:0007669"/>
    <property type="project" value="UniProtKB-KW"/>
</dbReference>
<dbReference type="Pfam" id="PF00005">
    <property type="entry name" value="ABC_tran"/>
    <property type="match status" value="1"/>
</dbReference>